<dbReference type="Proteomes" id="UP000186955">
    <property type="component" value="Unassembled WGS sequence"/>
</dbReference>
<proteinExistence type="predicted"/>
<comment type="caution">
    <text evidence="1">The sequence shown here is derived from an EMBL/GenBank/DDBJ whole genome shotgun (WGS) entry which is preliminary data.</text>
</comment>
<sequence>MVANASSTGFSVLAAALTHSRTRNIIVTFMCYDWYAMCMMLASDLPPLPHQAIHQVARNRVTWYESQICKFSPSVSIAVALPNSTGLSSQIISRTMDPQERLWNFSGTHR</sequence>
<dbReference type="EMBL" id="MNBE01000359">
    <property type="protein sequence ID" value="OKP10316.1"/>
    <property type="molecule type" value="Genomic_DNA"/>
</dbReference>
<dbReference type="AlphaFoldDB" id="A0A1Q5UCU7"/>
<evidence type="ECO:0000313" key="2">
    <source>
        <dbReference type="Proteomes" id="UP000186955"/>
    </source>
</evidence>
<organism evidence="1 2">
    <name type="scientific">Penicillium subrubescens</name>
    <dbReference type="NCBI Taxonomy" id="1316194"/>
    <lineage>
        <taxon>Eukaryota</taxon>
        <taxon>Fungi</taxon>
        <taxon>Dikarya</taxon>
        <taxon>Ascomycota</taxon>
        <taxon>Pezizomycotina</taxon>
        <taxon>Eurotiomycetes</taxon>
        <taxon>Eurotiomycetidae</taxon>
        <taxon>Eurotiales</taxon>
        <taxon>Aspergillaceae</taxon>
        <taxon>Penicillium</taxon>
    </lineage>
</organism>
<evidence type="ECO:0000313" key="1">
    <source>
        <dbReference type="EMBL" id="OKP10316.1"/>
    </source>
</evidence>
<keyword evidence="2" id="KW-1185">Reference proteome</keyword>
<gene>
    <name evidence="1" type="ORF">PENSUB_4259</name>
</gene>
<reference evidence="1 2" key="1">
    <citation type="submission" date="2016-10" db="EMBL/GenBank/DDBJ databases">
        <title>Genome sequence of the ascomycete fungus Penicillium subrubescens.</title>
        <authorList>
            <person name="De Vries R.P."/>
            <person name="Peng M."/>
            <person name="Dilokpimol A."/>
            <person name="Hilden K."/>
            <person name="Makela M.R."/>
            <person name="Grigoriev I."/>
            <person name="Riley R."/>
            <person name="Granchi Z."/>
        </authorList>
    </citation>
    <scope>NUCLEOTIDE SEQUENCE [LARGE SCALE GENOMIC DNA]</scope>
    <source>
        <strain evidence="1 2">CBS 132785</strain>
    </source>
</reference>
<accession>A0A1Q5UCU7</accession>
<protein>
    <submittedName>
        <fullName evidence="1">Uncharacterized protein</fullName>
    </submittedName>
</protein>
<name>A0A1Q5UCU7_9EURO</name>